<sequence length="296" mass="31739">MTKADLHTHWIASSGREGGSGASQVRFPYWSFTKTVIAICALNLAESGALDLDAPLAGEPYSLRHLLAHTSGLPDYAQLAEYHRAVSRGEPPWSRDALLDRVMRNGPLFRPGVGWSYSNVGYMRAREEIERATGKPLKDLVSDLICAPLGLESVRLAETEAQFASLHWTAAGDYDPGWVYHGCLTGTAADAARLLHALCSGHLLSPEARAQMLQERPVGGALPGRPWTRCGYGLGLMRGEMQRVGAAIGHSGSGPFSVNAVYHFPEAPEPVTVACFTDGTDPGVAEFEAVTIAEGI</sequence>
<dbReference type="OrthoDB" id="5377981at2"/>
<dbReference type="InterPro" id="IPR001466">
    <property type="entry name" value="Beta-lactam-related"/>
</dbReference>
<dbReference type="RefSeq" id="WP_038146105.1">
    <property type="nucleotide sequence ID" value="NZ_AQRC01000007.1"/>
</dbReference>
<evidence type="ECO:0000313" key="2">
    <source>
        <dbReference type="EMBL" id="KFE34981.1"/>
    </source>
</evidence>
<evidence type="ECO:0000259" key="1">
    <source>
        <dbReference type="Pfam" id="PF00144"/>
    </source>
</evidence>
<dbReference type="InterPro" id="IPR012338">
    <property type="entry name" value="Beta-lactam/transpept-like"/>
</dbReference>
<dbReference type="Proteomes" id="UP000028607">
    <property type="component" value="Unassembled WGS sequence"/>
</dbReference>
<accession>A0A085TW84</accession>
<reference evidence="2 3" key="2">
    <citation type="journal article" date="2015" name="Antonie Van Leeuwenhoek">
        <title>Thioclava indica sp. nov., isolated from surface seawater of the Indian Ocean.</title>
        <authorList>
            <person name="Liu Y."/>
            <person name="Lai Q."/>
            <person name="Du J."/>
            <person name="Xu H."/>
            <person name="Jiang L."/>
            <person name="Shao Z."/>
        </authorList>
    </citation>
    <scope>NUCLEOTIDE SEQUENCE [LARGE SCALE GENOMIC DNA]</scope>
    <source>
        <strain evidence="2 3">13D2W-2</strain>
    </source>
</reference>
<dbReference type="Gene3D" id="3.40.710.10">
    <property type="entry name" value="DD-peptidase/beta-lactamase superfamily"/>
    <property type="match status" value="1"/>
</dbReference>
<dbReference type="PATRIC" id="fig|1317124.6.peg.2122"/>
<name>A0A085TW84_9RHOB</name>
<dbReference type="eggNOG" id="COG1680">
    <property type="taxonomic scope" value="Bacteria"/>
</dbReference>
<proteinExistence type="predicted"/>
<feature type="domain" description="Beta-lactamase-related" evidence="1">
    <location>
        <begin position="25"/>
        <end position="285"/>
    </location>
</feature>
<evidence type="ECO:0000313" key="3">
    <source>
        <dbReference type="Proteomes" id="UP000028607"/>
    </source>
</evidence>
<keyword evidence="3" id="KW-1185">Reference proteome</keyword>
<comment type="caution">
    <text evidence="2">The sequence shown here is derived from an EMBL/GenBank/DDBJ whole genome shotgun (WGS) entry which is preliminary data.</text>
</comment>
<protein>
    <submittedName>
        <fullName evidence="2">Beta-lactamase</fullName>
    </submittedName>
</protein>
<dbReference type="SUPFAM" id="SSF56601">
    <property type="entry name" value="beta-lactamase/transpeptidase-like"/>
    <property type="match status" value="1"/>
</dbReference>
<gene>
    <name evidence="2" type="ORF">DW2_10469</name>
</gene>
<reference evidence="3" key="1">
    <citation type="submission" date="2013-04" db="EMBL/GenBank/DDBJ databases">
        <title>Thioclava sp. 13D2W-2 Genome Sequencing.</title>
        <authorList>
            <person name="Lai Q."/>
            <person name="Li G."/>
            <person name="Shao Z."/>
        </authorList>
    </citation>
    <scope>NUCLEOTIDE SEQUENCE [LARGE SCALE GENOMIC DNA]</scope>
    <source>
        <strain evidence="3">13D2W-2</strain>
    </source>
</reference>
<organism evidence="2 3">
    <name type="scientific">Thioclava atlantica</name>
    <dbReference type="NCBI Taxonomy" id="1317124"/>
    <lineage>
        <taxon>Bacteria</taxon>
        <taxon>Pseudomonadati</taxon>
        <taxon>Pseudomonadota</taxon>
        <taxon>Alphaproteobacteria</taxon>
        <taxon>Rhodobacterales</taxon>
        <taxon>Paracoccaceae</taxon>
        <taxon>Thioclava</taxon>
    </lineage>
</organism>
<dbReference type="Pfam" id="PF00144">
    <property type="entry name" value="Beta-lactamase"/>
    <property type="match status" value="1"/>
</dbReference>
<dbReference type="EMBL" id="AQRC01000007">
    <property type="protein sequence ID" value="KFE34981.1"/>
    <property type="molecule type" value="Genomic_DNA"/>
</dbReference>
<dbReference type="PANTHER" id="PTHR43283:SF3">
    <property type="entry name" value="BETA-LACTAMASE FAMILY PROTEIN (AFU_ORTHOLOGUE AFUA_5G07500)"/>
    <property type="match status" value="1"/>
</dbReference>
<dbReference type="AlphaFoldDB" id="A0A085TW84"/>
<dbReference type="InterPro" id="IPR050789">
    <property type="entry name" value="Diverse_Enzym_Activities"/>
</dbReference>
<dbReference type="PANTHER" id="PTHR43283">
    <property type="entry name" value="BETA-LACTAMASE-RELATED"/>
    <property type="match status" value="1"/>
</dbReference>
<dbReference type="STRING" id="1317124.DW2_10469"/>